<dbReference type="RefSeq" id="WP_203870731.1">
    <property type="nucleotide sequence ID" value="NZ_BONW01000044.1"/>
</dbReference>
<accession>A0ABQ4ECB8</accession>
<reference evidence="1 2" key="1">
    <citation type="submission" date="2021-01" db="EMBL/GenBank/DDBJ databases">
        <title>Whole genome shotgun sequence of Plantactinospora endophytica NBRC 110450.</title>
        <authorList>
            <person name="Komaki H."/>
            <person name="Tamura T."/>
        </authorList>
    </citation>
    <scope>NUCLEOTIDE SEQUENCE [LARGE SCALE GENOMIC DNA]</scope>
    <source>
        <strain evidence="1 2">NBRC 110450</strain>
    </source>
</reference>
<proteinExistence type="predicted"/>
<keyword evidence="2" id="KW-1185">Reference proteome</keyword>
<dbReference type="Proteomes" id="UP000646749">
    <property type="component" value="Unassembled WGS sequence"/>
</dbReference>
<evidence type="ECO:0008006" key="3">
    <source>
        <dbReference type="Google" id="ProtNLM"/>
    </source>
</evidence>
<evidence type="ECO:0000313" key="1">
    <source>
        <dbReference type="EMBL" id="GIG92378.1"/>
    </source>
</evidence>
<comment type="caution">
    <text evidence="1">The sequence shown here is derived from an EMBL/GenBank/DDBJ whole genome shotgun (WGS) entry which is preliminary data.</text>
</comment>
<sequence>MTTPPPKLTKKEREAARNLAEQRWALAHDVKRNAAARLAQVQADPNCTADEITEATEALSEATALYRSAQAAAQGDRW</sequence>
<gene>
    <name evidence="1" type="ORF">Pen02_73140</name>
</gene>
<evidence type="ECO:0000313" key="2">
    <source>
        <dbReference type="Proteomes" id="UP000646749"/>
    </source>
</evidence>
<name>A0ABQ4ECB8_9ACTN</name>
<protein>
    <recommendedName>
        <fullName evidence="3">Antitoxin VbhA domain-containing protein</fullName>
    </recommendedName>
</protein>
<dbReference type="EMBL" id="BONW01000044">
    <property type="protein sequence ID" value="GIG92378.1"/>
    <property type="molecule type" value="Genomic_DNA"/>
</dbReference>
<organism evidence="1 2">
    <name type="scientific">Plantactinospora endophytica</name>
    <dbReference type="NCBI Taxonomy" id="673535"/>
    <lineage>
        <taxon>Bacteria</taxon>
        <taxon>Bacillati</taxon>
        <taxon>Actinomycetota</taxon>
        <taxon>Actinomycetes</taxon>
        <taxon>Micromonosporales</taxon>
        <taxon>Micromonosporaceae</taxon>
        <taxon>Plantactinospora</taxon>
    </lineage>
</organism>